<dbReference type="OrthoDB" id="3415124at2"/>
<accession>A0A1J7BED6</accession>
<name>A0A1J7BED6_9ACTN</name>
<dbReference type="RefSeq" id="WP_071656957.1">
    <property type="nucleotide sequence ID" value="NZ_MLCF01000064.1"/>
</dbReference>
<comment type="caution">
    <text evidence="4">The sequence shown here is derived from an EMBL/GenBank/DDBJ whole genome shotgun (WGS) entry which is preliminary data.</text>
</comment>
<sequence length="838" mass="86238">MSNRRTPLPRTLAEALRQRGDEALGALLRARPDLLAPVPGDLTQLATRAGTRASVLRALERLDRFTLQVAEAVAVAPDGAPRRAVEALLPGAPRGAVPAAVERLRERALLWGAANGSELHLVRTARDLLGPSPAAAPAQQGRLATAGLGPSLADCSALVQPSRLQEILADAGLPGTGDGVSAAAALAAHFADGPRLEALLANAPESARGALGELVWGPPTGQVRDAARPVRAAEARTGVEWLLARGLLLPAGADTVVLPREVALALRGGRVHRELEPSPPPVEAADRGAATVDAAAAGEALTAVRLVEELLEPWDAGGPPVLRSGGMGVRELRRAAVVLEVPDEQAAFWLELAYAAGLFASFGEDDELGEVFLPTPAYDEWLGLPAAERWARLVGAWLSGTRVPGLTGRRDAKGRVLNVLGDGLNRAAAPEVRGAVLRELAALPPGSAPAAGALAARLRWRRPLRGGGDTAAMDELAGWAVAEAGLLGVTGRAALACYARVLVPPPAPDEAPAPEAAARGATAAAAAAAMAAVELEPLLPEPVREVLLQADLTAVAPGPLVPEVGRRMGVLADIESKGGATVYRFTPASVRRGLDAGLTAADIQAFLAGHSATPVPQPLAYLVDDVARRHGLLRVGTAGAYLRCDDDAVLSELLADRRTAGLGLRRLAPTVLAAQAAPDTLVARLRELGYAPAAESAAGEVVVARRDARRTGPRRPPEPVHEGPPAPDAALLAAAVRAVRAGEEAAGAAPDGTAAAADPDAPVPRTPAADILATLQAAALTGGQVLIGYVSQEGRATRRVIEPARVEGGWVEAYDHLTDAVRSFALHRMTGAAERDPA</sequence>
<organism evidence="4 5">
    <name type="scientific">Mangrovactinospora gilvigrisea</name>
    <dbReference type="NCBI Taxonomy" id="1428644"/>
    <lineage>
        <taxon>Bacteria</taxon>
        <taxon>Bacillati</taxon>
        <taxon>Actinomycetota</taxon>
        <taxon>Actinomycetes</taxon>
        <taxon>Kitasatosporales</taxon>
        <taxon>Streptomycetaceae</taxon>
        <taxon>Mangrovactinospora</taxon>
    </lineage>
</organism>
<dbReference type="GO" id="GO:0003677">
    <property type="term" value="F:DNA binding"/>
    <property type="evidence" value="ECO:0007669"/>
    <property type="project" value="UniProtKB-KW"/>
</dbReference>
<dbReference type="AlphaFoldDB" id="A0A1J7BED6"/>
<protein>
    <submittedName>
        <fullName evidence="4">DNA-binding protein</fullName>
    </submittedName>
</protein>
<evidence type="ECO:0000259" key="2">
    <source>
        <dbReference type="Pfam" id="PF13280"/>
    </source>
</evidence>
<dbReference type="InterPro" id="IPR032830">
    <property type="entry name" value="XPB/Ssl2_N"/>
</dbReference>
<evidence type="ECO:0000313" key="4">
    <source>
        <dbReference type="EMBL" id="OIV37055.1"/>
    </source>
</evidence>
<feature type="compositionally biased region" description="Basic and acidic residues" evidence="1">
    <location>
        <begin position="706"/>
        <end position="721"/>
    </location>
</feature>
<dbReference type="Pfam" id="PF13280">
    <property type="entry name" value="WYL"/>
    <property type="match status" value="1"/>
</dbReference>
<dbReference type="STRING" id="1428644.BIV57_12880"/>
<dbReference type="EMBL" id="MLCF01000064">
    <property type="protein sequence ID" value="OIV37055.1"/>
    <property type="molecule type" value="Genomic_DNA"/>
</dbReference>
<gene>
    <name evidence="4" type="ORF">BIV57_12880</name>
</gene>
<proteinExistence type="predicted"/>
<feature type="domain" description="Helicase XPB/Ssl2 N-terminal" evidence="3">
    <location>
        <begin position="546"/>
        <end position="668"/>
    </location>
</feature>
<dbReference type="Proteomes" id="UP000243342">
    <property type="component" value="Unassembled WGS sequence"/>
</dbReference>
<dbReference type="Pfam" id="PF13625">
    <property type="entry name" value="Helicase_C_3"/>
    <property type="match status" value="1"/>
</dbReference>
<dbReference type="PROSITE" id="PS52050">
    <property type="entry name" value="WYL"/>
    <property type="match status" value="1"/>
</dbReference>
<keyword evidence="4" id="KW-0238">DNA-binding</keyword>
<evidence type="ECO:0000313" key="5">
    <source>
        <dbReference type="Proteomes" id="UP000243342"/>
    </source>
</evidence>
<evidence type="ECO:0000256" key="1">
    <source>
        <dbReference type="SAM" id="MobiDB-lite"/>
    </source>
</evidence>
<reference evidence="4 5" key="1">
    <citation type="submission" date="2016-10" db="EMBL/GenBank/DDBJ databases">
        <title>Genome sequence of Streptomyces gilvigriseus MUSC 26.</title>
        <authorList>
            <person name="Lee L.-H."/>
            <person name="Ser H.-L."/>
        </authorList>
    </citation>
    <scope>NUCLEOTIDE SEQUENCE [LARGE SCALE GENOMIC DNA]</scope>
    <source>
        <strain evidence="4 5">MUSC 26</strain>
    </source>
</reference>
<evidence type="ECO:0000259" key="3">
    <source>
        <dbReference type="Pfam" id="PF13625"/>
    </source>
</evidence>
<feature type="region of interest" description="Disordered" evidence="1">
    <location>
        <begin position="706"/>
        <end position="726"/>
    </location>
</feature>
<dbReference type="InterPro" id="IPR026881">
    <property type="entry name" value="WYL_dom"/>
</dbReference>
<keyword evidence="5" id="KW-1185">Reference proteome</keyword>
<feature type="domain" description="WYL" evidence="2">
    <location>
        <begin position="771"/>
        <end position="832"/>
    </location>
</feature>